<gene>
    <name evidence="2" type="primary">RvY_10309-1</name>
    <name evidence="2" type="synonym">RvY_10309.1</name>
    <name evidence="2" type="ORF">RvY_10309</name>
</gene>
<comment type="caution">
    <text evidence="2">The sequence shown here is derived from an EMBL/GenBank/DDBJ whole genome shotgun (WGS) entry which is preliminary data.</text>
</comment>
<protein>
    <submittedName>
        <fullName evidence="2">Uncharacterized protein</fullName>
    </submittedName>
</protein>
<organism evidence="2 3">
    <name type="scientific">Ramazzottius varieornatus</name>
    <name type="common">Water bear</name>
    <name type="synonym">Tardigrade</name>
    <dbReference type="NCBI Taxonomy" id="947166"/>
    <lineage>
        <taxon>Eukaryota</taxon>
        <taxon>Metazoa</taxon>
        <taxon>Ecdysozoa</taxon>
        <taxon>Tardigrada</taxon>
        <taxon>Eutardigrada</taxon>
        <taxon>Parachela</taxon>
        <taxon>Hypsibioidea</taxon>
        <taxon>Ramazzottiidae</taxon>
        <taxon>Ramazzottius</taxon>
    </lineage>
</organism>
<dbReference type="EMBL" id="BDGG01000005">
    <property type="protein sequence ID" value="GAU99283.1"/>
    <property type="molecule type" value="Genomic_DNA"/>
</dbReference>
<keyword evidence="3" id="KW-1185">Reference proteome</keyword>
<accession>A0A1D1VK37</accession>
<sequence>MNHTEGKVQFSMKTTSREGNAYQAAHCSSVERCIKKLKIGSKTPLTSGGTRPWSDVRPDHSRVALTILRANGEDWDDGLAD</sequence>
<reference evidence="2 3" key="1">
    <citation type="journal article" date="2016" name="Nat. Commun.">
        <title>Extremotolerant tardigrade genome and improved radiotolerance of human cultured cells by tardigrade-unique protein.</title>
        <authorList>
            <person name="Hashimoto T."/>
            <person name="Horikawa D.D."/>
            <person name="Saito Y."/>
            <person name="Kuwahara H."/>
            <person name="Kozuka-Hata H."/>
            <person name="Shin-I T."/>
            <person name="Minakuchi Y."/>
            <person name="Ohishi K."/>
            <person name="Motoyama A."/>
            <person name="Aizu T."/>
            <person name="Enomoto A."/>
            <person name="Kondo K."/>
            <person name="Tanaka S."/>
            <person name="Hara Y."/>
            <person name="Koshikawa S."/>
            <person name="Sagara H."/>
            <person name="Miura T."/>
            <person name="Yokobori S."/>
            <person name="Miyagawa K."/>
            <person name="Suzuki Y."/>
            <person name="Kubo T."/>
            <person name="Oyama M."/>
            <person name="Kohara Y."/>
            <person name="Fujiyama A."/>
            <person name="Arakawa K."/>
            <person name="Katayama T."/>
            <person name="Toyoda A."/>
            <person name="Kunieda T."/>
        </authorList>
    </citation>
    <scope>NUCLEOTIDE SEQUENCE [LARGE SCALE GENOMIC DNA]</scope>
    <source>
        <strain evidence="2 3">YOKOZUNA-1</strain>
    </source>
</reference>
<evidence type="ECO:0000256" key="1">
    <source>
        <dbReference type="SAM" id="MobiDB-lite"/>
    </source>
</evidence>
<evidence type="ECO:0000313" key="2">
    <source>
        <dbReference type="EMBL" id="GAU99283.1"/>
    </source>
</evidence>
<proteinExistence type="predicted"/>
<dbReference type="AlphaFoldDB" id="A0A1D1VK37"/>
<name>A0A1D1VK37_RAMVA</name>
<feature type="region of interest" description="Disordered" evidence="1">
    <location>
        <begin position="1"/>
        <end position="22"/>
    </location>
</feature>
<dbReference type="Proteomes" id="UP000186922">
    <property type="component" value="Unassembled WGS sequence"/>
</dbReference>
<evidence type="ECO:0000313" key="3">
    <source>
        <dbReference type="Proteomes" id="UP000186922"/>
    </source>
</evidence>